<protein>
    <recommendedName>
        <fullName evidence="2">F-box domain-containing protein</fullName>
    </recommendedName>
</protein>
<dbReference type="AlphaFoldDB" id="A0A5C2S264"/>
<dbReference type="InterPro" id="IPR001810">
    <property type="entry name" value="F-box_dom"/>
</dbReference>
<evidence type="ECO:0000259" key="2">
    <source>
        <dbReference type="PROSITE" id="PS50181"/>
    </source>
</evidence>
<sequence length="703" mass="81036">MPPQNKTNHTTSSVIVGKPSLMEIKRQTRTSAAAATTTMPVAQKRRSTSTTKHIPARRHLRGRLGGLKDMPSMPLDILIEIFSLMHPRDLLNLARTSKEFRAFLMSRQSEPFWKAARRRVEGLPECPPFLSEPAYANLVFFPYCHSCLKPKVKPVMWEFLVRYCPKCKNDLVADHASSWPFIDNVERGSGFKDFVNVHQNFSTRNSSYREPHYHWPEMEQFRIKYDRGFTSKAARDEWIVRACEDVKTRKKFADNMRHWVTRQELNRYDELDKLRNARLEAVKQRLSDEGWGHDLDLMFSWEKLEFANIRGVRTSQKLTDRAWATIRKHVVEHMGRVRDRRLARERHDLLSKRFESVSKLVKICEARHVKGHRTAVSDWLPTFADLAAQPGTFRDIINASSDGSVTKEKILGLPKVYPEAARAWLETRKVQLNDAVLQSTSLVIPTPDGVAPHSLAIATWDCTRCSWKGMRWAQLLAHECGRLYWSYSSDPDPEYHRALSTSCFRLKLPRMWTMTPFIFNPVLDRTRVAIEACGEDPDTVTFAQMEACEVRLICRRCMRGKQSCSAFDWKTAAYHGTANEVTAFVEEPAHVPIFWRLDAANASRVREIEAENQQPPESTHMFYGCARCRSSRMNLATVQDHCSREHNIQVMTLDEDYYIHTDRKPYFPEPIRIHSPALEADPGVALEVEGGCGFISPTLPWNS</sequence>
<dbReference type="CDD" id="cd09917">
    <property type="entry name" value="F-box_SF"/>
    <property type="match status" value="1"/>
</dbReference>
<dbReference type="InterPro" id="IPR036047">
    <property type="entry name" value="F-box-like_dom_sf"/>
</dbReference>
<evidence type="ECO:0000313" key="3">
    <source>
        <dbReference type="EMBL" id="RPD57570.1"/>
    </source>
</evidence>
<gene>
    <name evidence="3" type="ORF">L227DRAFT_226618</name>
</gene>
<dbReference type="Proteomes" id="UP000313359">
    <property type="component" value="Unassembled WGS sequence"/>
</dbReference>
<organism evidence="3 4">
    <name type="scientific">Lentinus tigrinus ALCF2SS1-6</name>
    <dbReference type="NCBI Taxonomy" id="1328759"/>
    <lineage>
        <taxon>Eukaryota</taxon>
        <taxon>Fungi</taxon>
        <taxon>Dikarya</taxon>
        <taxon>Basidiomycota</taxon>
        <taxon>Agaricomycotina</taxon>
        <taxon>Agaricomycetes</taxon>
        <taxon>Polyporales</taxon>
        <taxon>Polyporaceae</taxon>
        <taxon>Lentinus</taxon>
    </lineage>
</organism>
<evidence type="ECO:0000313" key="4">
    <source>
        <dbReference type="Proteomes" id="UP000313359"/>
    </source>
</evidence>
<proteinExistence type="predicted"/>
<reference evidence="3" key="1">
    <citation type="journal article" date="2018" name="Genome Biol. Evol.">
        <title>Genomics and development of Lentinus tigrinus, a white-rot wood-decaying mushroom with dimorphic fruiting bodies.</title>
        <authorList>
            <person name="Wu B."/>
            <person name="Xu Z."/>
            <person name="Knudson A."/>
            <person name="Carlson A."/>
            <person name="Chen N."/>
            <person name="Kovaka S."/>
            <person name="LaButti K."/>
            <person name="Lipzen A."/>
            <person name="Pennachio C."/>
            <person name="Riley R."/>
            <person name="Schakwitz W."/>
            <person name="Umezawa K."/>
            <person name="Ohm R.A."/>
            <person name="Grigoriev I.V."/>
            <person name="Nagy L.G."/>
            <person name="Gibbons J."/>
            <person name="Hibbett D."/>
        </authorList>
    </citation>
    <scope>NUCLEOTIDE SEQUENCE [LARGE SCALE GENOMIC DNA]</scope>
    <source>
        <strain evidence="3">ALCF2SS1-6</strain>
    </source>
</reference>
<dbReference type="SUPFAM" id="SSF81383">
    <property type="entry name" value="F-box domain"/>
    <property type="match status" value="1"/>
</dbReference>
<feature type="compositionally biased region" description="Low complexity" evidence="1">
    <location>
        <begin position="29"/>
        <end position="38"/>
    </location>
</feature>
<dbReference type="Pfam" id="PF00646">
    <property type="entry name" value="F-box"/>
    <property type="match status" value="1"/>
</dbReference>
<name>A0A5C2S264_9APHY</name>
<dbReference type="OrthoDB" id="2322499at2759"/>
<dbReference type="SMART" id="SM00256">
    <property type="entry name" value="FBOX"/>
    <property type="match status" value="1"/>
</dbReference>
<keyword evidence="4" id="KW-1185">Reference proteome</keyword>
<evidence type="ECO:0000256" key="1">
    <source>
        <dbReference type="SAM" id="MobiDB-lite"/>
    </source>
</evidence>
<dbReference type="EMBL" id="ML122280">
    <property type="protein sequence ID" value="RPD57570.1"/>
    <property type="molecule type" value="Genomic_DNA"/>
</dbReference>
<feature type="region of interest" description="Disordered" evidence="1">
    <location>
        <begin position="27"/>
        <end position="55"/>
    </location>
</feature>
<accession>A0A5C2S264</accession>
<feature type="domain" description="F-box" evidence="2">
    <location>
        <begin position="67"/>
        <end position="116"/>
    </location>
</feature>
<dbReference type="PROSITE" id="PS50181">
    <property type="entry name" value="FBOX"/>
    <property type="match status" value="1"/>
</dbReference>